<feature type="chain" id="PRO_5013004925" evidence="2">
    <location>
        <begin position="31"/>
        <end position="65"/>
    </location>
</feature>
<sequence>MTRRRLFMTGGAGAAALGATLVFGASAAQASDRDFTQFRTTDGDGGEMSNPANLTGCPLGRGEGE</sequence>
<accession>A0A1X6XN08</accession>
<gene>
    <name evidence="3" type="ORF">FM105_13225</name>
</gene>
<protein>
    <submittedName>
        <fullName evidence="3">Uncharacterized protein</fullName>
    </submittedName>
</protein>
<dbReference type="Proteomes" id="UP000196581">
    <property type="component" value="Unassembled WGS sequence"/>
</dbReference>
<proteinExistence type="predicted"/>
<evidence type="ECO:0000256" key="2">
    <source>
        <dbReference type="SAM" id="SignalP"/>
    </source>
</evidence>
<evidence type="ECO:0000313" key="4">
    <source>
        <dbReference type="Proteomes" id="UP000196581"/>
    </source>
</evidence>
<evidence type="ECO:0000256" key="1">
    <source>
        <dbReference type="SAM" id="MobiDB-lite"/>
    </source>
</evidence>
<dbReference type="EMBL" id="FWFF01000020">
    <property type="protein sequence ID" value="SLN00661.1"/>
    <property type="molecule type" value="Genomic_DNA"/>
</dbReference>
<organism evidence="3 4">
    <name type="scientific">Brevibacterium yomogidense</name>
    <dbReference type="NCBI Taxonomy" id="946573"/>
    <lineage>
        <taxon>Bacteria</taxon>
        <taxon>Bacillati</taxon>
        <taxon>Actinomycetota</taxon>
        <taxon>Actinomycetes</taxon>
        <taxon>Micrococcales</taxon>
        <taxon>Brevibacteriaceae</taxon>
        <taxon>Brevibacterium</taxon>
    </lineage>
</organism>
<name>A0A1X6XN08_9MICO</name>
<feature type="region of interest" description="Disordered" evidence="1">
    <location>
        <begin position="34"/>
        <end position="65"/>
    </location>
</feature>
<feature type="signal peptide" evidence="2">
    <location>
        <begin position="1"/>
        <end position="30"/>
    </location>
</feature>
<dbReference type="InterPro" id="IPR006311">
    <property type="entry name" value="TAT_signal"/>
</dbReference>
<dbReference type="AlphaFoldDB" id="A0A1X6XN08"/>
<reference evidence="4" key="1">
    <citation type="submission" date="2017-02" db="EMBL/GenBank/DDBJ databases">
        <authorList>
            <person name="Dridi B."/>
        </authorList>
    </citation>
    <scope>NUCLEOTIDE SEQUENCE [LARGE SCALE GENOMIC DNA]</scope>
    <source>
        <strain evidence="4">B Co 03.10</strain>
    </source>
</reference>
<keyword evidence="2" id="KW-0732">Signal</keyword>
<dbReference type="PROSITE" id="PS51318">
    <property type="entry name" value="TAT"/>
    <property type="match status" value="1"/>
</dbReference>
<keyword evidence="4" id="KW-1185">Reference proteome</keyword>
<evidence type="ECO:0000313" key="3">
    <source>
        <dbReference type="EMBL" id="SLN00661.1"/>
    </source>
</evidence>